<accession>A0A0K2TKX8</accession>
<dbReference type="EMBL" id="HACA01009213">
    <property type="protein sequence ID" value="CDW26574.1"/>
    <property type="molecule type" value="Transcribed_RNA"/>
</dbReference>
<protein>
    <submittedName>
        <fullName evidence="1">Uncharacterized protein</fullName>
    </submittedName>
</protein>
<evidence type="ECO:0000313" key="1">
    <source>
        <dbReference type="EMBL" id="CDW26574.1"/>
    </source>
</evidence>
<organism evidence="1">
    <name type="scientific">Lepeophtheirus salmonis</name>
    <name type="common">Salmon louse</name>
    <name type="synonym">Caligus salmonis</name>
    <dbReference type="NCBI Taxonomy" id="72036"/>
    <lineage>
        <taxon>Eukaryota</taxon>
        <taxon>Metazoa</taxon>
        <taxon>Ecdysozoa</taxon>
        <taxon>Arthropoda</taxon>
        <taxon>Crustacea</taxon>
        <taxon>Multicrustacea</taxon>
        <taxon>Hexanauplia</taxon>
        <taxon>Copepoda</taxon>
        <taxon>Siphonostomatoida</taxon>
        <taxon>Caligidae</taxon>
        <taxon>Lepeophtheirus</taxon>
    </lineage>
</organism>
<name>A0A0K2TKX8_LEPSM</name>
<sequence>MCELKIEDNLQGTTPKTYCVNTTDLNLRRAFKVEAITKKVQVYSWRCNMKPIPTNWEGVMDKKLDALANLSDNGS</sequence>
<reference evidence="1" key="1">
    <citation type="submission" date="2014-05" db="EMBL/GenBank/DDBJ databases">
        <authorList>
            <person name="Chronopoulou M."/>
        </authorList>
    </citation>
    <scope>NUCLEOTIDE SEQUENCE</scope>
    <source>
        <tissue evidence="1">Whole organism</tissue>
    </source>
</reference>
<dbReference type="AlphaFoldDB" id="A0A0K2TKX8"/>
<proteinExistence type="predicted"/>